<evidence type="ECO:0000313" key="8">
    <source>
        <dbReference type="EMBL" id="MFC6766098.1"/>
    </source>
</evidence>
<keyword evidence="2" id="KW-1003">Cell membrane</keyword>
<dbReference type="InterPro" id="IPR005829">
    <property type="entry name" value="Sugar_transporter_CS"/>
</dbReference>
<feature type="transmembrane region" description="Helical" evidence="6">
    <location>
        <begin position="85"/>
        <end position="103"/>
    </location>
</feature>
<dbReference type="PROSITE" id="PS50850">
    <property type="entry name" value="MFS"/>
    <property type="match status" value="1"/>
</dbReference>
<evidence type="ECO:0000256" key="4">
    <source>
        <dbReference type="ARBA" id="ARBA00022989"/>
    </source>
</evidence>
<reference evidence="8 9" key="1">
    <citation type="journal article" date="2019" name="Int. J. Syst. Evol. Microbiol.">
        <title>The Global Catalogue of Microorganisms (GCM) 10K type strain sequencing project: providing services to taxonomists for standard genome sequencing and annotation.</title>
        <authorList>
            <consortium name="The Broad Institute Genomics Platform"/>
            <consortium name="The Broad Institute Genome Sequencing Center for Infectious Disease"/>
            <person name="Wu L."/>
            <person name="Ma J."/>
        </authorList>
    </citation>
    <scope>NUCLEOTIDE SEQUENCE [LARGE SCALE GENOMIC DNA]</scope>
    <source>
        <strain evidence="8 9">LMG 29247</strain>
    </source>
</reference>
<evidence type="ECO:0000256" key="1">
    <source>
        <dbReference type="ARBA" id="ARBA00004651"/>
    </source>
</evidence>
<feature type="transmembrane region" description="Helical" evidence="6">
    <location>
        <begin position="379"/>
        <end position="398"/>
    </location>
</feature>
<keyword evidence="4 6" id="KW-1133">Transmembrane helix</keyword>
<dbReference type="PANTHER" id="PTHR43124">
    <property type="entry name" value="PURINE EFFLUX PUMP PBUE"/>
    <property type="match status" value="1"/>
</dbReference>
<dbReference type="Pfam" id="PF07690">
    <property type="entry name" value="MFS_1"/>
    <property type="match status" value="2"/>
</dbReference>
<evidence type="ECO:0000256" key="2">
    <source>
        <dbReference type="ARBA" id="ARBA00022475"/>
    </source>
</evidence>
<feature type="domain" description="Major facilitator superfamily (MFS) profile" evidence="7">
    <location>
        <begin position="19"/>
        <end position="402"/>
    </location>
</feature>
<dbReference type="PROSITE" id="PS00216">
    <property type="entry name" value="SUGAR_TRANSPORT_1"/>
    <property type="match status" value="1"/>
</dbReference>
<evidence type="ECO:0000256" key="6">
    <source>
        <dbReference type="SAM" id="Phobius"/>
    </source>
</evidence>
<proteinExistence type="predicted"/>
<dbReference type="InterPro" id="IPR050189">
    <property type="entry name" value="MFS_Efflux_Transporters"/>
</dbReference>
<evidence type="ECO:0000259" key="7">
    <source>
        <dbReference type="PROSITE" id="PS50850"/>
    </source>
</evidence>
<protein>
    <submittedName>
        <fullName evidence="8">MFS transporter</fullName>
    </submittedName>
</protein>
<dbReference type="RefSeq" id="WP_273739089.1">
    <property type="nucleotide sequence ID" value="NZ_JAQIVI010000214.1"/>
</dbReference>
<accession>A0ABD5SRP2</accession>
<name>A0ABD5SRP2_9EURY</name>
<dbReference type="AlphaFoldDB" id="A0ABD5SRP2"/>
<sequence>MEERVTEKTHHSTLARDGRFVSITLVSVLATLGTNVVSPALPAMADAMGVSDSRVGLVVSMYSVLAMVSVPFTGVISDIYGRRTVLLPSVFLFGLAGSAIAIVDSFETILFLRAIQGVAYAAMMPITVALLGDLYGGSKASTAQGLRVGANGMGSAVVPILAGFLAGLSWNYPFLLYLVAIPTLLIALFWLPEPSHSAIFDRGTWRTIRTYVRNLRNEAGQVNLRVLLFGEAVRDFIRYGLLTFVPLFAVRELGASVAVAGMVLSVRGVVYIGIGPVSGRIVAWFSRKRVLIGSLLISATSIVLMPFSPSFVWLGALLGVYTIGDSLFSPVIKDAVTVIASDERRGGIVSGMNMFKYGGQASSPVVFGAILGLSEFSRIFFISALIAIVYASLIFIYTDSSL</sequence>
<dbReference type="InterPro" id="IPR036259">
    <property type="entry name" value="MFS_trans_sf"/>
</dbReference>
<dbReference type="Proteomes" id="UP001596383">
    <property type="component" value="Unassembled WGS sequence"/>
</dbReference>
<keyword evidence="5 6" id="KW-0472">Membrane</keyword>
<dbReference type="Gene3D" id="1.20.1250.20">
    <property type="entry name" value="MFS general substrate transporter like domains"/>
    <property type="match status" value="1"/>
</dbReference>
<keyword evidence="3 6" id="KW-0812">Transmembrane</keyword>
<comment type="caution">
    <text evidence="8">The sequence shown here is derived from an EMBL/GenBank/DDBJ whole genome shotgun (WGS) entry which is preliminary data.</text>
</comment>
<dbReference type="CDD" id="cd17474">
    <property type="entry name" value="MFS_YfmO_like"/>
    <property type="match status" value="1"/>
</dbReference>
<comment type="subcellular location">
    <subcellularLocation>
        <location evidence="1">Cell membrane</location>
        <topology evidence="1">Multi-pass membrane protein</topology>
    </subcellularLocation>
</comment>
<dbReference type="InterPro" id="IPR020846">
    <property type="entry name" value="MFS_dom"/>
</dbReference>
<feature type="transmembrane region" description="Helical" evidence="6">
    <location>
        <begin position="115"/>
        <end position="136"/>
    </location>
</feature>
<feature type="transmembrane region" description="Helical" evidence="6">
    <location>
        <begin position="174"/>
        <end position="192"/>
    </location>
</feature>
<keyword evidence="9" id="KW-1185">Reference proteome</keyword>
<dbReference type="InterPro" id="IPR011701">
    <property type="entry name" value="MFS"/>
</dbReference>
<gene>
    <name evidence="8" type="ORF">ACFQE6_14180</name>
</gene>
<evidence type="ECO:0000256" key="3">
    <source>
        <dbReference type="ARBA" id="ARBA00022692"/>
    </source>
</evidence>
<dbReference type="SUPFAM" id="SSF103473">
    <property type="entry name" value="MFS general substrate transporter"/>
    <property type="match status" value="1"/>
</dbReference>
<feature type="transmembrane region" description="Helical" evidence="6">
    <location>
        <begin position="20"/>
        <end position="41"/>
    </location>
</feature>
<feature type="transmembrane region" description="Helical" evidence="6">
    <location>
        <begin position="53"/>
        <end position="73"/>
    </location>
</feature>
<dbReference type="PANTHER" id="PTHR43124:SF3">
    <property type="entry name" value="CHLORAMPHENICOL EFFLUX PUMP RV0191"/>
    <property type="match status" value="1"/>
</dbReference>
<dbReference type="EMBL" id="JBHSWV010000214">
    <property type="protein sequence ID" value="MFC6766098.1"/>
    <property type="molecule type" value="Genomic_DNA"/>
</dbReference>
<organism evidence="8 9">
    <name type="scientific">Natrinema soli</name>
    <dbReference type="NCBI Taxonomy" id="1930624"/>
    <lineage>
        <taxon>Archaea</taxon>
        <taxon>Methanobacteriati</taxon>
        <taxon>Methanobacteriota</taxon>
        <taxon>Stenosarchaea group</taxon>
        <taxon>Halobacteria</taxon>
        <taxon>Halobacteriales</taxon>
        <taxon>Natrialbaceae</taxon>
        <taxon>Natrinema</taxon>
    </lineage>
</organism>
<dbReference type="GO" id="GO:0005886">
    <property type="term" value="C:plasma membrane"/>
    <property type="evidence" value="ECO:0007669"/>
    <property type="project" value="UniProtKB-SubCell"/>
</dbReference>
<evidence type="ECO:0000313" key="9">
    <source>
        <dbReference type="Proteomes" id="UP001596383"/>
    </source>
</evidence>
<evidence type="ECO:0000256" key="5">
    <source>
        <dbReference type="ARBA" id="ARBA00023136"/>
    </source>
</evidence>
<feature type="transmembrane region" description="Helical" evidence="6">
    <location>
        <begin position="290"/>
        <end position="307"/>
    </location>
</feature>
<feature type="transmembrane region" description="Helical" evidence="6">
    <location>
        <begin position="148"/>
        <end position="168"/>
    </location>
</feature>